<evidence type="ECO:0000256" key="8">
    <source>
        <dbReference type="ARBA" id="ARBA00064368"/>
    </source>
</evidence>
<feature type="active site" evidence="9">
    <location>
        <position position="92"/>
    </location>
</feature>
<dbReference type="SUPFAM" id="SSF51306">
    <property type="entry name" value="LexA/Signal peptidase"/>
    <property type="match status" value="1"/>
</dbReference>
<dbReference type="PANTHER" id="PTHR12383">
    <property type="entry name" value="PROTEASE FAMILY S26 MITOCHONDRIAL INNER MEMBRANE PROTEASE-RELATED"/>
    <property type="match status" value="1"/>
</dbReference>
<name>A0AAN9FIP7_CLITE</name>
<dbReference type="Gene3D" id="2.10.109.10">
    <property type="entry name" value="Umud Fragment, subunit A"/>
    <property type="match status" value="1"/>
</dbReference>
<evidence type="ECO:0000256" key="6">
    <source>
        <dbReference type="ARBA" id="ARBA00038445"/>
    </source>
</evidence>
<dbReference type="InterPro" id="IPR052064">
    <property type="entry name" value="Mito_IMP1_subunit"/>
</dbReference>
<dbReference type="PANTHER" id="PTHR12383:SF16">
    <property type="entry name" value="MITOCHONDRIAL INNER MEMBRANE PROTEASE SUBUNIT 1"/>
    <property type="match status" value="1"/>
</dbReference>
<evidence type="ECO:0000256" key="5">
    <source>
        <dbReference type="ARBA" id="ARBA00023136"/>
    </source>
</evidence>
<comment type="similarity">
    <text evidence="6">Belongs to the peptidase S26 family. IMP1 subfamily.</text>
</comment>
<dbReference type="InterPro" id="IPR000223">
    <property type="entry name" value="Pept_S26A_signal_pept_1"/>
</dbReference>
<evidence type="ECO:0000256" key="2">
    <source>
        <dbReference type="ARBA" id="ARBA00022792"/>
    </source>
</evidence>
<comment type="function">
    <text evidence="7">Catalyzes the removal of transit peptides required for the targeting of proteins from the mitochondrial matrix, across the inner membrane, into the inter-membrane space.</text>
</comment>
<feature type="active site" evidence="9">
    <location>
        <position position="48"/>
    </location>
</feature>
<evidence type="ECO:0000256" key="3">
    <source>
        <dbReference type="ARBA" id="ARBA00022801"/>
    </source>
</evidence>
<keyword evidence="12" id="KW-1185">Reference proteome</keyword>
<dbReference type="CDD" id="cd06530">
    <property type="entry name" value="S26_SPase_I"/>
    <property type="match status" value="1"/>
</dbReference>
<dbReference type="PRINTS" id="PR00727">
    <property type="entry name" value="LEADERPTASE"/>
</dbReference>
<dbReference type="EMBL" id="JAYKXN010000007">
    <property type="protein sequence ID" value="KAK7272628.1"/>
    <property type="molecule type" value="Genomic_DNA"/>
</dbReference>
<dbReference type="InterPro" id="IPR036286">
    <property type="entry name" value="LexA/Signal_pep-like_sf"/>
</dbReference>
<evidence type="ECO:0000313" key="11">
    <source>
        <dbReference type="EMBL" id="KAK7272628.1"/>
    </source>
</evidence>
<comment type="caution">
    <text evidence="11">The sequence shown here is derived from an EMBL/GenBank/DDBJ whole genome shotgun (WGS) entry which is preliminary data.</text>
</comment>
<evidence type="ECO:0000256" key="4">
    <source>
        <dbReference type="ARBA" id="ARBA00023128"/>
    </source>
</evidence>
<sequence>MRLVGNMAQWKSAAKEALDRTAIVAKFLCCLHVTSNYLCSPIHVYGPSMLPTLNLAGDVLLVDHLSPRIQNIARGDLVLVRSPLDPNRTITKRIVAMEGDTVTYFHPSHCDAPQLALVPKGHVWIQGDNIYASRDSRHFGPVPYGLVLGKVFFRVTVLPHATVLNVLLIIPLVWPLDSAGLLVRVNSRTYIAYKYTVNGVGLWVMKGVEKRRLGLDPVVPY</sequence>
<evidence type="ECO:0000256" key="9">
    <source>
        <dbReference type="PIRSR" id="PIRSR600223-1"/>
    </source>
</evidence>
<dbReference type="InterPro" id="IPR019533">
    <property type="entry name" value="Peptidase_S26"/>
</dbReference>
<evidence type="ECO:0000256" key="1">
    <source>
        <dbReference type="ARBA" id="ARBA00004273"/>
    </source>
</evidence>
<organism evidence="11 12">
    <name type="scientific">Clitoria ternatea</name>
    <name type="common">Butterfly pea</name>
    <dbReference type="NCBI Taxonomy" id="43366"/>
    <lineage>
        <taxon>Eukaryota</taxon>
        <taxon>Viridiplantae</taxon>
        <taxon>Streptophyta</taxon>
        <taxon>Embryophyta</taxon>
        <taxon>Tracheophyta</taxon>
        <taxon>Spermatophyta</taxon>
        <taxon>Magnoliopsida</taxon>
        <taxon>eudicotyledons</taxon>
        <taxon>Gunneridae</taxon>
        <taxon>Pentapetalae</taxon>
        <taxon>rosids</taxon>
        <taxon>fabids</taxon>
        <taxon>Fabales</taxon>
        <taxon>Fabaceae</taxon>
        <taxon>Papilionoideae</taxon>
        <taxon>50 kb inversion clade</taxon>
        <taxon>NPAAA clade</taxon>
        <taxon>indigoferoid/millettioid clade</taxon>
        <taxon>Phaseoleae</taxon>
        <taxon>Clitoria</taxon>
    </lineage>
</organism>
<keyword evidence="2" id="KW-0999">Mitochondrion inner membrane</keyword>
<feature type="domain" description="Peptidase S26" evidence="10">
    <location>
        <begin position="27"/>
        <end position="104"/>
    </location>
</feature>
<dbReference type="GO" id="GO:0004252">
    <property type="term" value="F:serine-type endopeptidase activity"/>
    <property type="evidence" value="ECO:0007669"/>
    <property type="project" value="InterPro"/>
</dbReference>
<evidence type="ECO:0000259" key="10">
    <source>
        <dbReference type="Pfam" id="PF10502"/>
    </source>
</evidence>
<dbReference type="GO" id="GO:0006627">
    <property type="term" value="P:protein processing involved in protein targeting to mitochondrion"/>
    <property type="evidence" value="ECO:0007669"/>
    <property type="project" value="TreeGrafter"/>
</dbReference>
<accession>A0AAN9FIP7</accession>
<keyword evidence="3" id="KW-0378">Hydrolase</keyword>
<keyword evidence="4" id="KW-0496">Mitochondrion</keyword>
<keyword evidence="5" id="KW-0472">Membrane</keyword>
<feature type="domain" description="Peptidase S26" evidence="10">
    <location>
        <begin position="115"/>
        <end position="155"/>
    </location>
</feature>
<dbReference type="GO" id="GO:0006465">
    <property type="term" value="P:signal peptide processing"/>
    <property type="evidence" value="ECO:0007669"/>
    <property type="project" value="InterPro"/>
</dbReference>
<dbReference type="Proteomes" id="UP001359559">
    <property type="component" value="Unassembled WGS sequence"/>
</dbReference>
<proteinExistence type="inferred from homology"/>
<dbReference type="FunFam" id="2.10.109.10:FF:000014">
    <property type="entry name" value="Inner membrane protease subunit 1"/>
    <property type="match status" value="1"/>
</dbReference>
<gene>
    <name evidence="11" type="ORF">RJT34_29348</name>
</gene>
<comment type="subcellular location">
    <subcellularLocation>
        <location evidence="1">Mitochondrion inner membrane</location>
    </subcellularLocation>
</comment>
<comment type="subunit">
    <text evidence="8">Heterodimer of 2 subunits, IMP1A/B and IMP12.</text>
</comment>
<evidence type="ECO:0000256" key="7">
    <source>
        <dbReference type="ARBA" id="ARBA00054895"/>
    </source>
</evidence>
<evidence type="ECO:0000313" key="12">
    <source>
        <dbReference type="Proteomes" id="UP001359559"/>
    </source>
</evidence>
<dbReference type="AlphaFoldDB" id="A0AAN9FIP7"/>
<reference evidence="11 12" key="1">
    <citation type="submission" date="2024-01" db="EMBL/GenBank/DDBJ databases">
        <title>The genomes of 5 underutilized Papilionoideae crops provide insights into root nodulation and disease resistance.</title>
        <authorList>
            <person name="Yuan L."/>
        </authorList>
    </citation>
    <scope>NUCLEOTIDE SEQUENCE [LARGE SCALE GENOMIC DNA]</scope>
    <source>
        <strain evidence="11">LY-2023</strain>
        <tissue evidence="11">Leaf</tissue>
    </source>
</reference>
<protein>
    <recommendedName>
        <fullName evidence="10">Peptidase S26 domain-containing protein</fullName>
    </recommendedName>
</protein>
<dbReference type="GO" id="GO:0042720">
    <property type="term" value="C:mitochondrial inner membrane peptidase complex"/>
    <property type="evidence" value="ECO:0007669"/>
    <property type="project" value="TreeGrafter"/>
</dbReference>
<dbReference type="Pfam" id="PF10502">
    <property type="entry name" value="Peptidase_S26"/>
    <property type="match status" value="2"/>
</dbReference>